<feature type="transmembrane region" description="Helical" evidence="7">
    <location>
        <begin position="41"/>
        <end position="58"/>
    </location>
</feature>
<keyword evidence="4 7" id="KW-1133">Transmembrane helix</keyword>
<protein>
    <submittedName>
        <fullName evidence="9">Cytochrome c biogenesis protein ResB</fullName>
    </submittedName>
</protein>
<dbReference type="InterPro" id="IPR007816">
    <property type="entry name" value="ResB-like_domain"/>
</dbReference>
<evidence type="ECO:0000256" key="5">
    <source>
        <dbReference type="ARBA" id="ARBA00023136"/>
    </source>
</evidence>
<keyword evidence="5 7" id="KW-0472">Membrane</keyword>
<reference evidence="9 10" key="1">
    <citation type="submission" date="2023-08" db="EMBL/GenBank/DDBJ databases">
        <authorList>
            <person name="Girao M."/>
            <person name="Carvalho M.F."/>
        </authorList>
    </citation>
    <scope>NUCLEOTIDE SEQUENCE [LARGE SCALE GENOMIC DNA]</scope>
    <source>
        <strain evidence="9 10">CC-R104</strain>
    </source>
</reference>
<feature type="compositionally biased region" description="Low complexity" evidence="6">
    <location>
        <begin position="553"/>
        <end position="564"/>
    </location>
</feature>
<keyword evidence="10" id="KW-1185">Reference proteome</keyword>
<dbReference type="Pfam" id="PF05140">
    <property type="entry name" value="ResB"/>
    <property type="match status" value="1"/>
</dbReference>
<comment type="caution">
    <text evidence="9">The sequence shown here is derived from an EMBL/GenBank/DDBJ whole genome shotgun (WGS) entry which is preliminary data.</text>
</comment>
<dbReference type="PANTHER" id="PTHR31566">
    <property type="entry name" value="CYTOCHROME C BIOGENESIS PROTEIN CCS1, CHLOROPLASTIC"/>
    <property type="match status" value="1"/>
</dbReference>
<keyword evidence="2 7" id="KW-0812">Transmembrane</keyword>
<feature type="domain" description="ResB-like" evidence="8">
    <location>
        <begin position="38"/>
        <end position="532"/>
    </location>
</feature>
<evidence type="ECO:0000256" key="6">
    <source>
        <dbReference type="SAM" id="MobiDB-lite"/>
    </source>
</evidence>
<evidence type="ECO:0000256" key="3">
    <source>
        <dbReference type="ARBA" id="ARBA00022748"/>
    </source>
</evidence>
<evidence type="ECO:0000313" key="10">
    <source>
        <dbReference type="Proteomes" id="UP001331936"/>
    </source>
</evidence>
<dbReference type="Proteomes" id="UP001331936">
    <property type="component" value="Unassembled WGS sequence"/>
</dbReference>
<feature type="compositionally biased region" description="Polar residues" evidence="6">
    <location>
        <begin position="1"/>
        <end position="11"/>
    </location>
</feature>
<keyword evidence="3" id="KW-0201">Cytochrome c-type biogenesis</keyword>
<evidence type="ECO:0000313" key="9">
    <source>
        <dbReference type="EMBL" id="MEE2034797.1"/>
    </source>
</evidence>
<organism evidence="9 10">
    <name type="scientific">Rhodococcus chondri</name>
    <dbReference type="NCBI Taxonomy" id="3065941"/>
    <lineage>
        <taxon>Bacteria</taxon>
        <taxon>Bacillati</taxon>
        <taxon>Actinomycetota</taxon>
        <taxon>Actinomycetes</taxon>
        <taxon>Mycobacteriales</taxon>
        <taxon>Nocardiaceae</taxon>
        <taxon>Rhodococcus</taxon>
    </lineage>
</organism>
<dbReference type="PANTHER" id="PTHR31566:SF0">
    <property type="entry name" value="CYTOCHROME C BIOGENESIS PROTEIN CCS1, CHLOROPLASTIC"/>
    <property type="match status" value="1"/>
</dbReference>
<dbReference type="RefSeq" id="WP_330154153.1">
    <property type="nucleotide sequence ID" value="NZ_JAUZMZ010000187.1"/>
</dbReference>
<feature type="transmembrane region" description="Helical" evidence="7">
    <location>
        <begin position="193"/>
        <end position="212"/>
    </location>
</feature>
<evidence type="ECO:0000256" key="2">
    <source>
        <dbReference type="ARBA" id="ARBA00022692"/>
    </source>
</evidence>
<evidence type="ECO:0000256" key="1">
    <source>
        <dbReference type="ARBA" id="ARBA00004141"/>
    </source>
</evidence>
<name>A0ABU7JZR4_9NOCA</name>
<feature type="transmembrane region" description="Helical" evidence="7">
    <location>
        <begin position="472"/>
        <end position="490"/>
    </location>
</feature>
<gene>
    <name evidence="9" type="ORF">Q8814_22240</name>
</gene>
<accession>A0ABU7JZR4</accession>
<feature type="region of interest" description="Disordered" evidence="6">
    <location>
        <begin position="544"/>
        <end position="564"/>
    </location>
</feature>
<comment type="subcellular location">
    <subcellularLocation>
        <location evidence="1">Membrane</location>
        <topology evidence="1">Multi-pass membrane protein</topology>
    </subcellularLocation>
</comment>
<feature type="region of interest" description="Disordered" evidence="6">
    <location>
        <begin position="1"/>
        <end position="21"/>
    </location>
</feature>
<sequence>MTATDTSTPASQPRPPKQNFGGRVVASVRNTWRGLTSMRTALVLLFLLALAAIPGALLPQRSLNAGKVDEYIAARPTLGPLMDRLELFDVFGSFWFTAIYALLFISLIGCILPRCLEHFRALRTPPVSAPRNLSRLPHHFDTVVDDVPADVVARVRGELRGWRVVERAGGPRAHDGELTLSAEKGYLREAGNLLFHISLVALLATVALGKLFGYEGQRILVADGEEFCTTSPAAFDSFIAGIELDGTGLTPMCVRVHDFTADYLDSGQAEMFTSNIEYQYGDDLQTNTWRDEQLKVNHPLRVGSDRVYLQGHGYAPTFTVTWPSGETRTETLQFAPEDATTFLSSGAMRFDPPGGMYPDADERRKNQIAIEGLFAPTAAFHGTLLSSAFPAMLDPAVAVDIYKGDAGLDTGSPQSLFSLNSELINQGRLVKQDRVNLRPGESTTLPDGVEVRFDGATDFVNLQVSHDPAQQWVLVSAISMMIGLLVSLLVKRRRIWVRVYPAGTVSEDERRSVVELGGLARTDQAGWGDEFDRLVARLLGDRAAGSQVANDDTAATTAAQEKNR</sequence>
<dbReference type="InterPro" id="IPR023494">
    <property type="entry name" value="Cyt_c_bgen_Ccs1/CcsB/ResB"/>
</dbReference>
<dbReference type="EMBL" id="JAUZMZ010000187">
    <property type="protein sequence ID" value="MEE2034797.1"/>
    <property type="molecule type" value="Genomic_DNA"/>
</dbReference>
<proteinExistence type="predicted"/>
<evidence type="ECO:0000256" key="7">
    <source>
        <dbReference type="SAM" id="Phobius"/>
    </source>
</evidence>
<feature type="transmembrane region" description="Helical" evidence="7">
    <location>
        <begin position="90"/>
        <end position="112"/>
    </location>
</feature>
<evidence type="ECO:0000256" key="4">
    <source>
        <dbReference type="ARBA" id="ARBA00022989"/>
    </source>
</evidence>
<evidence type="ECO:0000259" key="8">
    <source>
        <dbReference type="Pfam" id="PF05140"/>
    </source>
</evidence>